<evidence type="ECO:0000259" key="3">
    <source>
        <dbReference type="Pfam" id="PF25137"/>
    </source>
</evidence>
<proteinExistence type="predicted"/>
<dbReference type="eggNOG" id="COG1454">
    <property type="taxonomic scope" value="Bacteria"/>
</dbReference>
<organism evidence="4 5">
    <name type="scientific">Olsenella profusa F0195</name>
    <dbReference type="NCBI Taxonomy" id="1125712"/>
    <lineage>
        <taxon>Bacteria</taxon>
        <taxon>Bacillati</taxon>
        <taxon>Actinomycetota</taxon>
        <taxon>Coriobacteriia</taxon>
        <taxon>Coriobacteriales</taxon>
        <taxon>Atopobiaceae</taxon>
        <taxon>Olsenella</taxon>
    </lineage>
</organism>
<dbReference type="PATRIC" id="fig|1125712.3.peg.427"/>
<dbReference type="FunFam" id="3.40.50.1970:FF:000003">
    <property type="entry name" value="Alcohol dehydrogenase, iron-containing"/>
    <property type="match status" value="1"/>
</dbReference>
<dbReference type="PANTHER" id="PTHR11496">
    <property type="entry name" value="ALCOHOL DEHYDROGENASE"/>
    <property type="match status" value="1"/>
</dbReference>
<keyword evidence="1 4" id="KW-0560">Oxidoreductase</keyword>
<dbReference type="Pfam" id="PF25137">
    <property type="entry name" value="ADH_Fe_C"/>
    <property type="match status" value="1"/>
</dbReference>
<dbReference type="Pfam" id="PF00465">
    <property type="entry name" value="Fe-ADH"/>
    <property type="match status" value="1"/>
</dbReference>
<keyword evidence="5" id="KW-1185">Reference proteome</keyword>
<evidence type="ECO:0000259" key="2">
    <source>
        <dbReference type="Pfam" id="PF00465"/>
    </source>
</evidence>
<evidence type="ECO:0000313" key="5">
    <source>
        <dbReference type="Proteomes" id="UP000016638"/>
    </source>
</evidence>
<dbReference type="PANTHER" id="PTHR11496:SF104">
    <property type="entry name" value="3-DEOXY-ALPHA-D-MANNO-OCTULOSONATE 8-OXIDASE"/>
    <property type="match status" value="1"/>
</dbReference>
<evidence type="ECO:0000256" key="1">
    <source>
        <dbReference type="ARBA" id="ARBA00023002"/>
    </source>
</evidence>
<dbReference type="GO" id="GO:0046872">
    <property type="term" value="F:metal ion binding"/>
    <property type="evidence" value="ECO:0007669"/>
    <property type="project" value="InterPro"/>
</dbReference>
<name>U2VBK5_9ACTN</name>
<dbReference type="Proteomes" id="UP000016638">
    <property type="component" value="Unassembled WGS sequence"/>
</dbReference>
<comment type="caution">
    <text evidence="4">The sequence shown here is derived from an EMBL/GenBank/DDBJ whole genome shotgun (WGS) entry which is preliminary data.</text>
</comment>
<reference evidence="4 5" key="1">
    <citation type="submission" date="2013-08" db="EMBL/GenBank/DDBJ databases">
        <authorList>
            <person name="Durkin A.S."/>
            <person name="Haft D.R."/>
            <person name="McCorrison J."/>
            <person name="Torralba M."/>
            <person name="Gillis M."/>
            <person name="Haft D.H."/>
            <person name="Methe B."/>
            <person name="Sutton G."/>
            <person name="Nelson K.E."/>
        </authorList>
    </citation>
    <scope>NUCLEOTIDE SEQUENCE [LARGE SCALE GENOMIC DNA]</scope>
    <source>
        <strain evidence="4 5">F0195</strain>
    </source>
</reference>
<dbReference type="Gene3D" id="3.40.50.1970">
    <property type="match status" value="1"/>
</dbReference>
<dbReference type="Gene3D" id="1.20.1090.10">
    <property type="entry name" value="Dehydroquinate synthase-like - alpha domain"/>
    <property type="match status" value="1"/>
</dbReference>
<dbReference type="OrthoDB" id="323926at2"/>
<feature type="domain" description="Fe-containing alcohol dehydrogenase-like C-terminal" evidence="3">
    <location>
        <begin position="196"/>
        <end position="392"/>
    </location>
</feature>
<dbReference type="EMBL" id="AWEZ01000017">
    <property type="protein sequence ID" value="ERL09976.1"/>
    <property type="molecule type" value="Genomic_DNA"/>
</dbReference>
<dbReference type="EC" id="1.1.1.1" evidence="4"/>
<dbReference type="InterPro" id="IPR056798">
    <property type="entry name" value="ADH_Fe_C"/>
</dbReference>
<accession>U2VBK5</accession>
<dbReference type="RefSeq" id="WP_021725269.1">
    <property type="nucleotide sequence ID" value="NZ_AWEZ01000017.1"/>
</dbReference>
<dbReference type="InterPro" id="IPR001670">
    <property type="entry name" value="ADH_Fe/GldA"/>
</dbReference>
<dbReference type="STRING" id="1125712.HMPREF1316_1390"/>
<dbReference type="AlphaFoldDB" id="U2VBK5"/>
<dbReference type="SUPFAM" id="SSF56796">
    <property type="entry name" value="Dehydroquinate synthase-like"/>
    <property type="match status" value="1"/>
</dbReference>
<gene>
    <name evidence="4" type="ORF">HMPREF1316_1390</name>
</gene>
<sequence>MAQLSYRFWGPTQVLFGAGQLDNLHTLPMPGKKAMVVISNGKSTSANGSLDRTLDQLRQAGVETLVFDRVGANPTKEATEEGAFFAREHGCDFVVALGGGSVMDSAKVMALFVPQPSNDLWDYAGGKTGKGLPLANPELPWIAITTTAGTGSEVDSAGVISNEATHEKIGVGTPTDFARYAIVDPELMLTVPPTFTAYQGFDALFHSLEGYISKPANPFSEMVQLAAIENIGTWLPVAVKDGSNLEARTHVAFANTMSGYSMVASSCTSEHSMEHAMSAYHPALPHGAGLIMISRAYFQFWVDRHVCDDRFVRMAQALGRADATEAQDFIGALTDLQRACGVDGLRMSDYGIAREEAMTLAINSRETMGVLYLADPAETTNEEIAGIYESAWR</sequence>
<dbReference type="InterPro" id="IPR039697">
    <property type="entry name" value="Alcohol_dehydrogenase_Fe"/>
</dbReference>
<dbReference type="CDD" id="cd08185">
    <property type="entry name" value="Fe-ADH-like"/>
    <property type="match status" value="1"/>
</dbReference>
<feature type="domain" description="Alcohol dehydrogenase iron-type/glycerol dehydrogenase GldA" evidence="2">
    <location>
        <begin position="11"/>
        <end position="185"/>
    </location>
</feature>
<protein>
    <submittedName>
        <fullName evidence="4">Alcohol dehydrogenase, iron-dependent</fullName>
        <ecNumber evidence="4">1.1.1.1</ecNumber>
    </submittedName>
</protein>
<evidence type="ECO:0000313" key="4">
    <source>
        <dbReference type="EMBL" id="ERL09976.1"/>
    </source>
</evidence>
<dbReference type="GO" id="GO:0004022">
    <property type="term" value="F:alcohol dehydrogenase (NAD+) activity"/>
    <property type="evidence" value="ECO:0007669"/>
    <property type="project" value="UniProtKB-EC"/>
</dbReference>